<accession>A0AA88XZW3</accession>
<feature type="transmembrane region" description="Helical" evidence="11">
    <location>
        <begin position="12"/>
        <end position="45"/>
    </location>
</feature>
<evidence type="ECO:0000256" key="5">
    <source>
        <dbReference type="ARBA" id="ARBA00023040"/>
    </source>
</evidence>
<feature type="domain" description="G-protein coupled receptors family 1 profile" evidence="12">
    <location>
        <begin position="36"/>
        <end position="318"/>
    </location>
</feature>
<dbReference type="GO" id="GO:0007187">
    <property type="term" value="P:G protein-coupled receptor signaling pathway, coupled to cyclic nucleotide second messenger"/>
    <property type="evidence" value="ECO:0007669"/>
    <property type="project" value="TreeGrafter"/>
</dbReference>
<feature type="transmembrane region" description="Helical" evidence="11">
    <location>
        <begin position="135"/>
        <end position="158"/>
    </location>
</feature>
<keyword evidence="14" id="KW-1185">Reference proteome</keyword>
<feature type="transmembrane region" description="Helical" evidence="11">
    <location>
        <begin position="302"/>
        <end position="321"/>
    </location>
</feature>
<dbReference type="Gene3D" id="1.20.1070.10">
    <property type="entry name" value="Rhodopsin 7-helix transmembrane proteins"/>
    <property type="match status" value="1"/>
</dbReference>
<comment type="subcellular location">
    <subcellularLocation>
        <location evidence="1">Cell membrane</location>
        <topology evidence="1">Multi-pass membrane protein</topology>
    </subcellularLocation>
</comment>
<comment type="similarity">
    <text evidence="9">Belongs to the G-protein coupled receptor 1 family.</text>
</comment>
<reference evidence="13" key="1">
    <citation type="submission" date="2019-08" db="EMBL/GenBank/DDBJ databases">
        <title>The improved chromosome-level genome for the pearl oyster Pinctada fucata martensii using PacBio sequencing and Hi-C.</title>
        <authorList>
            <person name="Zheng Z."/>
        </authorList>
    </citation>
    <scope>NUCLEOTIDE SEQUENCE</scope>
    <source>
        <strain evidence="13">ZZ-2019</strain>
        <tissue evidence="13">Adductor muscle</tissue>
    </source>
</reference>
<dbReference type="InterPro" id="IPR017452">
    <property type="entry name" value="GPCR_Rhodpsn_7TM"/>
</dbReference>
<feature type="transmembrane region" description="Helical" evidence="11">
    <location>
        <begin position="57"/>
        <end position="77"/>
    </location>
</feature>
<dbReference type="InterPro" id="IPR000276">
    <property type="entry name" value="GPCR_Rhodpsn"/>
</dbReference>
<dbReference type="GO" id="GO:0005886">
    <property type="term" value="C:plasma membrane"/>
    <property type="evidence" value="ECO:0007669"/>
    <property type="project" value="UniProtKB-SubCell"/>
</dbReference>
<evidence type="ECO:0000313" key="13">
    <source>
        <dbReference type="EMBL" id="KAK3091311.1"/>
    </source>
</evidence>
<dbReference type="GO" id="GO:0045202">
    <property type="term" value="C:synapse"/>
    <property type="evidence" value="ECO:0007669"/>
    <property type="project" value="TreeGrafter"/>
</dbReference>
<dbReference type="PANTHER" id="PTHR24247">
    <property type="entry name" value="5-HYDROXYTRYPTAMINE RECEPTOR"/>
    <property type="match status" value="1"/>
</dbReference>
<evidence type="ECO:0000313" key="14">
    <source>
        <dbReference type="Proteomes" id="UP001186944"/>
    </source>
</evidence>
<name>A0AA88XZW3_PINIB</name>
<gene>
    <name evidence="13" type="ORF">FSP39_018840</name>
</gene>
<dbReference type="AlphaFoldDB" id="A0AA88XZW3"/>
<evidence type="ECO:0000256" key="10">
    <source>
        <dbReference type="SAM" id="MobiDB-lite"/>
    </source>
</evidence>
<keyword evidence="6 11" id="KW-0472">Membrane</keyword>
<dbReference type="Pfam" id="PF00001">
    <property type="entry name" value="7tm_1"/>
    <property type="match status" value="1"/>
</dbReference>
<dbReference type="GO" id="GO:0030425">
    <property type="term" value="C:dendrite"/>
    <property type="evidence" value="ECO:0007669"/>
    <property type="project" value="TreeGrafter"/>
</dbReference>
<evidence type="ECO:0000259" key="12">
    <source>
        <dbReference type="PROSITE" id="PS50262"/>
    </source>
</evidence>
<keyword evidence="7 9" id="KW-0675">Receptor</keyword>
<evidence type="ECO:0000256" key="3">
    <source>
        <dbReference type="ARBA" id="ARBA00022692"/>
    </source>
</evidence>
<dbReference type="PANTHER" id="PTHR24247:SF195">
    <property type="entry name" value="G-PROTEIN COUPLED RECEPTORS FAMILY 1 PROFILE DOMAIN-CONTAINING PROTEIN"/>
    <property type="match status" value="1"/>
</dbReference>
<keyword evidence="3 9" id="KW-0812">Transmembrane</keyword>
<evidence type="ECO:0000256" key="8">
    <source>
        <dbReference type="ARBA" id="ARBA00023224"/>
    </source>
</evidence>
<keyword evidence="2" id="KW-1003">Cell membrane</keyword>
<dbReference type="SMART" id="SM01381">
    <property type="entry name" value="7TM_GPCR_Srsx"/>
    <property type="match status" value="1"/>
</dbReference>
<evidence type="ECO:0000256" key="6">
    <source>
        <dbReference type="ARBA" id="ARBA00023136"/>
    </source>
</evidence>
<evidence type="ECO:0000256" key="11">
    <source>
        <dbReference type="SAM" id="Phobius"/>
    </source>
</evidence>
<feature type="region of interest" description="Disordered" evidence="10">
    <location>
        <begin position="232"/>
        <end position="255"/>
    </location>
</feature>
<sequence length="353" mass="39726">MVQNTSTETGDLAFSVPVAVVIGFFIGLLIIMTVVGNLIVLFAFVYEKKLRNFSDYLILNLAVSDVIIGSVSIPFYAPQLLTGRWPFGHTFCLIWLVVDYLTPAASAINICVISLDRYIQVGHPLWSRNHHNRNLLIAFLAAPWLIPALYFIPAITLWEPTKGRVIPENQCFLPYNNNIPVLLIGAFIEFLVPFITVTTFNILVYMNIKRRSKRLEARANAARLAVAGEQVTLDGPSNTNETRNGRSDASHTSRSSFKKDRKAARSLFIFVIIFAVCWMPYEVLATVQTVCGGCVNKHLFEFVFWMLWLNSTVNPFLYPLLHTRYRKAFAKLLHLKSTSVTPAETHHSQGSGS</sequence>
<comment type="caution">
    <text evidence="13">The sequence shown here is derived from an EMBL/GenBank/DDBJ whole genome shotgun (WGS) entry which is preliminary data.</text>
</comment>
<organism evidence="13 14">
    <name type="scientific">Pinctada imbricata</name>
    <name type="common">Atlantic pearl-oyster</name>
    <name type="synonym">Pinctada martensii</name>
    <dbReference type="NCBI Taxonomy" id="66713"/>
    <lineage>
        <taxon>Eukaryota</taxon>
        <taxon>Metazoa</taxon>
        <taxon>Spiralia</taxon>
        <taxon>Lophotrochozoa</taxon>
        <taxon>Mollusca</taxon>
        <taxon>Bivalvia</taxon>
        <taxon>Autobranchia</taxon>
        <taxon>Pteriomorphia</taxon>
        <taxon>Pterioida</taxon>
        <taxon>Pterioidea</taxon>
        <taxon>Pteriidae</taxon>
        <taxon>Pinctada</taxon>
    </lineage>
</organism>
<evidence type="ECO:0000256" key="9">
    <source>
        <dbReference type="RuleBase" id="RU000688"/>
    </source>
</evidence>
<keyword evidence="5 9" id="KW-0297">G-protein coupled receptor</keyword>
<dbReference type="PRINTS" id="PR00237">
    <property type="entry name" value="GPCRRHODOPSN"/>
</dbReference>
<keyword evidence="8 9" id="KW-0807">Transducer</keyword>
<dbReference type="PROSITE" id="PS50262">
    <property type="entry name" value="G_PROTEIN_RECEP_F1_2"/>
    <property type="match status" value="1"/>
</dbReference>
<evidence type="ECO:0000256" key="2">
    <source>
        <dbReference type="ARBA" id="ARBA00022475"/>
    </source>
</evidence>
<dbReference type="SUPFAM" id="SSF81321">
    <property type="entry name" value="Family A G protein-coupled receptor-like"/>
    <property type="match status" value="1"/>
</dbReference>
<keyword evidence="4 11" id="KW-1133">Transmembrane helix</keyword>
<dbReference type="PROSITE" id="PS00237">
    <property type="entry name" value="G_PROTEIN_RECEP_F1_1"/>
    <property type="match status" value="1"/>
</dbReference>
<evidence type="ECO:0000256" key="1">
    <source>
        <dbReference type="ARBA" id="ARBA00004651"/>
    </source>
</evidence>
<proteinExistence type="inferred from homology"/>
<dbReference type="GO" id="GO:0016907">
    <property type="term" value="F:G protein-coupled acetylcholine receptor activity"/>
    <property type="evidence" value="ECO:0007669"/>
    <property type="project" value="TreeGrafter"/>
</dbReference>
<dbReference type="GO" id="GO:0007197">
    <property type="term" value="P:adenylate cyclase-inhibiting G protein-coupled acetylcholine receptor signaling pathway"/>
    <property type="evidence" value="ECO:0007669"/>
    <property type="project" value="TreeGrafter"/>
</dbReference>
<feature type="transmembrane region" description="Helical" evidence="11">
    <location>
        <begin position="178"/>
        <end position="204"/>
    </location>
</feature>
<evidence type="ECO:0000256" key="4">
    <source>
        <dbReference type="ARBA" id="ARBA00022989"/>
    </source>
</evidence>
<evidence type="ECO:0000256" key="7">
    <source>
        <dbReference type="ARBA" id="ARBA00023170"/>
    </source>
</evidence>
<dbReference type="Proteomes" id="UP001186944">
    <property type="component" value="Unassembled WGS sequence"/>
</dbReference>
<protein>
    <recommendedName>
        <fullName evidence="12">G-protein coupled receptors family 1 profile domain-containing protein</fullName>
    </recommendedName>
</protein>
<feature type="transmembrane region" description="Helical" evidence="11">
    <location>
        <begin position="263"/>
        <end position="282"/>
    </location>
</feature>
<feature type="transmembrane region" description="Helical" evidence="11">
    <location>
        <begin position="93"/>
        <end position="115"/>
    </location>
</feature>
<dbReference type="EMBL" id="VSWD01000010">
    <property type="protein sequence ID" value="KAK3091311.1"/>
    <property type="molecule type" value="Genomic_DNA"/>
</dbReference>
<dbReference type="GO" id="GO:0004993">
    <property type="term" value="F:G protein-coupled serotonin receptor activity"/>
    <property type="evidence" value="ECO:0007669"/>
    <property type="project" value="TreeGrafter"/>
</dbReference>